<organism evidence="1 2">
    <name type="scientific">Aspergillus oryzae var. brunneus</name>
    <dbReference type="NCBI Taxonomy" id="332754"/>
    <lineage>
        <taxon>Eukaryota</taxon>
        <taxon>Fungi</taxon>
        <taxon>Dikarya</taxon>
        <taxon>Ascomycota</taxon>
        <taxon>Pezizomycotina</taxon>
        <taxon>Eurotiomycetes</taxon>
        <taxon>Eurotiomycetidae</taxon>
        <taxon>Eurotiales</taxon>
        <taxon>Aspergillaceae</taxon>
        <taxon>Aspergillus</taxon>
        <taxon>Aspergillus subgen. Circumdati</taxon>
    </lineage>
</organism>
<comment type="caution">
    <text evidence="1">The sequence shown here is derived from an EMBL/GenBank/DDBJ whole genome shotgun (WGS) entry which is preliminary data.</text>
</comment>
<protein>
    <submittedName>
        <fullName evidence="1">Unnamed protein product</fullName>
    </submittedName>
</protein>
<name>A0ABQ6KNT2_ASPOZ</name>
<proteinExistence type="predicted"/>
<keyword evidence="2" id="KW-1185">Reference proteome</keyword>
<sequence>MIHSARSRPQPNISSLLFSPGGQYSGVVSDDTSQSAVNTDGLSLITYLEARAIPEDSPANSKWHVWSRLTAVDTS</sequence>
<evidence type="ECO:0000313" key="2">
    <source>
        <dbReference type="Proteomes" id="UP001165189"/>
    </source>
</evidence>
<accession>A0ABQ6KNT2</accession>
<dbReference type="EMBL" id="BSYB01000021">
    <property type="protein sequence ID" value="GMG46957.1"/>
    <property type="molecule type" value="Genomic_DNA"/>
</dbReference>
<evidence type="ECO:0000313" key="1">
    <source>
        <dbReference type="EMBL" id="GMG46957.1"/>
    </source>
</evidence>
<gene>
    <name evidence="1" type="ORF">Aory05_000573300</name>
</gene>
<reference evidence="1" key="1">
    <citation type="submission" date="2023-04" db="EMBL/GenBank/DDBJ databases">
        <title>Aspergillus oryzae var. brunneus NBRC 4377.</title>
        <authorList>
            <person name="Ichikawa N."/>
            <person name="Sato H."/>
            <person name="Tonouchi N."/>
        </authorList>
    </citation>
    <scope>NUCLEOTIDE SEQUENCE</scope>
    <source>
        <strain evidence="1">NBRC 4377</strain>
    </source>
</reference>
<dbReference type="Proteomes" id="UP001165189">
    <property type="component" value="Unassembled WGS sequence"/>
</dbReference>